<evidence type="ECO:0000313" key="1">
    <source>
        <dbReference type="EMBL" id="KAK3227479.1"/>
    </source>
</evidence>
<reference evidence="1" key="1">
    <citation type="journal article" date="2023" name="Plant J.">
        <title>Genome sequences and population genomics provide insights into the demographic history, inbreeding, and mutation load of two 'living fossil' tree species of Dipteronia.</title>
        <authorList>
            <person name="Feng Y."/>
            <person name="Comes H.P."/>
            <person name="Chen J."/>
            <person name="Zhu S."/>
            <person name="Lu R."/>
            <person name="Zhang X."/>
            <person name="Li P."/>
            <person name="Qiu J."/>
            <person name="Olsen K.M."/>
            <person name="Qiu Y."/>
        </authorList>
    </citation>
    <scope>NUCLEOTIDE SEQUENCE</scope>
    <source>
        <strain evidence="1">NBL</strain>
    </source>
</reference>
<sequence length="218" mass="24210">MQETSNWSRGTPPSYADTAVTAVASKVTYNGTNNCIPSKADQRSTKECSSEYACHVDCSKLKSDSSFPPSLISLAGNAIIDTIASNLTSNCSSSITWWCSCEIIERVCEVLQLGKLANSGWYDRLGDLVEYFEKDGGRKYEIDSGSESETFDDDFIELEYEEIEKKGIRINGMIKSVTLEDEETGLDNEGEKRLDHSVAMDDEHKQAMKKLKIMDSHG</sequence>
<dbReference type="AlphaFoldDB" id="A0AAE0B1L9"/>
<comment type="caution">
    <text evidence="1">The sequence shown here is derived from an EMBL/GenBank/DDBJ whole genome shotgun (WGS) entry which is preliminary data.</text>
</comment>
<protein>
    <submittedName>
        <fullName evidence="1">Uncharacterized protein</fullName>
    </submittedName>
</protein>
<organism evidence="1 2">
    <name type="scientific">Dipteronia sinensis</name>
    <dbReference type="NCBI Taxonomy" id="43782"/>
    <lineage>
        <taxon>Eukaryota</taxon>
        <taxon>Viridiplantae</taxon>
        <taxon>Streptophyta</taxon>
        <taxon>Embryophyta</taxon>
        <taxon>Tracheophyta</taxon>
        <taxon>Spermatophyta</taxon>
        <taxon>Magnoliopsida</taxon>
        <taxon>eudicotyledons</taxon>
        <taxon>Gunneridae</taxon>
        <taxon>Pentapetalae</taxon>
        <taxon>rosids</taxon>
        <taxon>malvids</taxon>
        <taxon>Sapindales</taxon>
        <taxon>Sapindaceae</taxon>
        <taxon>Hippocastanoideae</taxon>
        <taxon>Acereae</taxon>
        <taxon>Dipteronia</taxon>
    </lineage>
</organism>
<evidence type="ECO:0000313" key="2">
    <source>
        <dbReference type="Proteomes" id="UP001281410"/>
    </source>
</evidence>
<dbReference type="Proteomes" id="UP001281410">
    <property type="component" value="Unassembled WGS sequence"/>
</dbReference>
<keyword evidence="2" id="KW-1185">Reference proteome</keyword>
<gene>
    <name evidence="1" type="ORF">Dsin_007341</name>
</gene>
<dbReference type="EMBL" id="JANJYJ010000002">
    <property type="protein sequence ID" value="KAK3227479.1"/>
    <property type="molecule type" value="Genomic_DNA"/>
</dbReference>
<name>A0AAE0B1L9_9ROSI</name>
<accession>A0AAE0B1L9</accession>
<proteinExistence type="predicted"/>